<proteinExistence type="predicted"/>
<comment type="caution">
    <text evidence="1">The sequence shown here is derived from an EMBL/GenBank/DDBJ whole genome shotgun (WGS) entry which is preliminary data.</text>
</comment>
<accession>A0ACC3SCU0</accession>
<organism evidence="1 2">
    <name type="scientific">Zalaria obscura</name>
    <dbReference type="NCBI Taxonomy" id="2024903"/>
    <lineage>
        <taxon>Eukaryota</taxon>
        <taxon>Fungi</taxon>
        <taxon>Dikarya</taxon>
        <taxon>Ascomycota</taxon>
        <taxon>Pezizomycotina</taxon>
        <taxon>Dothideomycetes</taxon>
        <taxon>Dothideomycetidae</taxon>
        <taxon>Dothideales</taxon>
        <taxon>Zalariaceae</taxon>
        <taxon>Zalaria</taxon>
    </lineage>
</organism>
<reference evidence="1" key="1">
    <citation type="submission" date="2024-02" db="EMBL/GenBank/DDBJ databases">
        <title>Metagenome Assembled Genome of Zalaria obscura JY119.</title>
        <authorList>
            <person name="Vighnesh L."/>
            <person name="Jagadeeshwari U."/>
            <person name="Venkata Ramana C."/>
            <person name="Sasikala C."/>
        </authorList>
    </citation>
    <scope>NUCLEOTIDE SEQUENCE</scope>
    <source>
        <strain evidence="1">JY119</strain>
    </source>
</reference>
<dbReference type="Proteomes" id="UP001320706">
    <property type="component" value="Unassembled WGS sequence"/>
</dbReference>
<name>A0ACC3SCU0_9PEZI</name>
<keyword evidence="2" id="KW-1185">Reference proteome</keyword>
<protein>
    <submittedName>
        <fullName evidence="1">Uncharacterized protein</fullName>
    </submittedName>
</protein>
<dbReference type="EMBL" id="JAMKPW020000028">
    <property type="protein sequence ID" value="KAK8204346.1"/>
    <property type="molecule type" value="Genomic_DNA"/>
</dbReference>
<gene>
    <name evidence="1" type="ORF">M8818_005191</name>
</gene>
<evidence type="ECO:0000313" key="2">
    <source>
        <dbReference type="Proteomes" id="UP001320706"/>
    </source>
</evidence>
<evidence type="ECO:0000313" key="1">
    <source>
        <dbReference type="EMBL" id="KAK8204346.1"/>
    </source>
</evidence>
<sequence length="125" mass="13646">MQCCILECDIASDGLKEAAVLPFRAAYHRCLRAEEPSRTVSVPSTPANEDETTADAFQVAKAEVNDWLRSDESLPSSPVQLSRSAKPSPDACPRQHPLFTPVHLGRSHLYLPPNPPTNPPHPTPV</sequence>